<evidence type="ECO:0000313" key="9">
    <source>
        <dbReference type="Proteomes" id="UP001595528"/>
    </source>
</evidence>
<organism evidence="8 9">
    <name type="scientific">Marinibaculum pumilum</name>
    <dbReference type="NCBI Taxonomy" id="1766165"/>
    <lineage>
        <taxon>Bacteria</taxon>
        <taxon>Pseudomonadati</taxon>
        <taxon>Pseudomonadota</taxon>
        <taxon>Alphaproteobacteria</taxon>
        <taxon>Rhodospirillales</taxon>
        <taxon>Rhodospirillaceae</taxon>
        <taxon>Marinibaculum</taxon>
    </lineage>
</organism>
<evidence type="ECO:0000256" key="4">
    <source>
        <dbReference type="ARBA" id="ARBA00022737"/>
    </source>
</evidence>
<dbReference type="Gene3D" id="3.40.50.11380">
    <property type="match status" value="1"/>
</dbReference>
<dbReference type="InterPro" id="IPR051939">
    <property type="entry name" value="Glycosyltr_41/O-GlcNAc_trsf"/>
</dbReference>
<dbReference type="RefSeq" id="WP_379899417.1">
    <property type="nucleotide sequence ID" value="NZ_JBHRTR010000020.1"/>
</dbReference>
<dbReference type="Proteomes" id="UP001595528">
    <property type="component" value="Unassembled WGS sequence"/>
</dbReference>
<dbReference type="PANTHER" id="PTHR44835:SF1">
    <property type="entry name" value="PROTEIN O-GLCNAC TRANSFERASE"/>
    <property type="match status" value="1"/>
</dbReference>
<dbReference type="InterPro" id="IPR011990">
    <property type="entry name" value="TPR-like_helical_dom_sf"/>
</dbReference>
<comment type="caution">
    <text evidence="8">The sequence shown here is derived from an EMBL/GenBank/DDBJ whole genome shotgun (WGS) entry which is preliminary data.</text>
</comment>
<evidence type="ECO:0000256" key="1">
    <source>
        <dbReference type="ARBA" id="ARBA00004922"/>
    </source>
</evidence>
<dbReference type="SUPFAM" id="SSF48452">
    <property type="entry name" value="TPR-like"/>
    <property type="match status" value="1"/>
</dbReference>
<feature type="domain" description="O-GlcNAc transferase C-terminal" evidence="7">
    <location>
        <begin position="362"/>
        <end position="525"/>
    </location>
</feature>
<keyword evidence="4" id="KW-0677">Repeat</keyword>
<evidence type="ECO:0000256" key="2">
    <source>
        <dbReference type="ARBA" id="ARBA00022676"/>
    </source>
</evidence>
<dbReference type="Gene3D" id="3.40.50.2000">
    <property type="entry name" value="Glycogen Phosphorylase B"/>
    <property type="match status" value="1"/>
</dbReference>
<dbReference type="PANTHER" id="PTHR44835">
    <property type="entry name" value="UDP-N-ACETYLGLUCOSAMINE--PEPTIDE N-ACETYLGLUCOSAMINYLTRANSFERASE SPINDLY-RELATED"/>
    <property type="match status" value="1"/>
</dbReference>
<reference evidence="9" key="1">
    <citation type="journal article" date="2019" name="Int. J. Syst. Evol. Microbiol.">
        <title>The Global Catalogue of Microorganisms (GCM) 10K type strain sequencing project: providing services to taxonomists for standard genome sequencing and annotation.</title>
        <authorList>
            <consortium name="The Broad Institute Genomics Platform"/>
            <consortium name="The Broad Institute Genome Sequencing Center for Infectious Disease"/>
            <person name="Wu L."/>
            <person name="Ma J."/>
        </authorList>
    </citation>
    <scope>NUCLEOTIDE SEQUENCE [LARGE SCALE GENOMIC DNA]</scope>
    <source>
        <strain evidence="9">KCTC 42964</strain>
    </source>
</reference>
<dbReference type="InterPro" id="IPR029489">
    <property type="entry name" value="OGT/SEC/SPY_C"/>
</dbReference>
<evidence type="ECO:0000256" key="3">
    <source>
        <dbReference type="ARBA" id="ARBA00022679"/>
    </source>
</evidence>
<accession>A0ABV7KY48</accession>
<dbReference type="SUPFAM" id="SSF53756">
    <property type="entry name" value="UDP-Glycosyltransferase/glycogen phosphorylase"/>
    <property type="match status" value="1"/>
</dbReference>
<dbReference type="Pfam" id="PF13844">
    <property type="entry name" value="Glyco_transf_41"/>
    <property type="match status" value="1"/>
</dbReference>
<feature type="compositionally biased region" description="Pro residues" evidence="6">
    <location>
        <begin position="175"/>
        <end position="187"/>
    </location>
</feature>
<evidence type="ECO:0000256" key="5">
    <source>
        <dbReference type="ARBA" id="ARBA00022803"/>
    </source>
</evidence>
<keyword evidence="3" id="KW-0808">Transferase</keyword>
<keyword evidence="9" id="KW-1185">Reference proteome</keyword>
<name>A0ABV7KY48_9PROT</name>
<gene>
    <name evidence="8" type="ORF">ACFOGJ_08450</name>
</gene>
<proteinExistence type="predicted"/>
<sequence length="557" mass="61848">MTPNDQALTTDEILLELSQAVAAYLSDPTSATLCRLTTAASTNPLMAAALGSRYQRHGENAAAYQLYLAAQPHWQRQHGTALYNNLSVIALKAYDFDQAWTWTRHALAINPRDGARMAYDLARTAIFSARHDIYWAAARAADDLEPSNIRYWSALYVEDNFRRMPDNADRQMGYGPPPLPPRAPRPSRPASDSPRKLLLVGRDFSNTASFNRMFGTFRRLPDCDFQVECLSVRDDFDPNRTHLPEFTHHSTPERNIPELAAAIRRIGPDVIIDLVSHGQPEAFAVFAGRPAPLILGWAGNGVSSGTKVYDAFLTDPVISPPGAEIHYTERLIRLPASSLTIEPYPSYPEAGDRRLPMERNGHVTFGMYHRISKVSEPVIALWSDLLRAVPDSRLVIKTAFVTEPPHATRLLAAFAAHGIPETRLRLMNMTGPAEHCQVVSDTDITLTPFPEQGFVTDFDHLWMGVPFVAYEVDQRPCARLAATLARAAGAPFLVAKSPAAYIQTAKDLAADPAYLRTARHCYRQNLIDAGLTDHMRTARAMADAIRSLWQELRTAAD</sequence>
<comment type="pathway">
    <text evidence="1">Protein modification; protein glycosylation.</text>
</comment>
<keyword evidence="5" id="KW-0802">TPR repeat</keyword>
<evidence type="ECO:0000256" key="6">
    <source>
        <dbReference type="SAM" id="MobiDB-lite"/>
    </source>
</evidence>
<keyword evidence="2" id="KW-0328">Glycosyltransferase</keyword>
<dbReference type="EMBL" id="JBHRTR010000020">
    <property type="protein sequence ID" value="MFC3227255.1"/>
    <property type="molecule type" value="Genomic_DNA"/>
</dbReference>
<evidence type="ECO:0000313" key="8">
    <source>
        <dbReference type="EMBL" id="MFC3227255.1"/>
    </source>
</evidence>
<evidence type="ECO:0000259" key="7">
    <source>
        <dbReference type="Pfam" id="PF13844"/>
    </source>
</evidence>
<feature type="region of interest" description="Disordered" evidence="6">
    <location>
        <begin position="166"/>
        <end position="193"/>
    </location>
</feature>
<protein>
    <recommendedName>
        <fullName evidence="7">O-GlcNAc transferase C-terminal domain-containing protein</fullName>
    </recommendedName>
</protein>